<dbReference type="KEGG" id="amt:Amet_4215"/>
<dbReference type="Proteomes" id="UP000001572">
    <property type="component" value="Chromosome"/>
</dbReference>
<dbReference type="GO" id="GO:0004177">
    <property type="term" value="F:aminopeptidase activity"/>
    <property type="evidence" value="ECO:0007669"/>
    <property type="project" value="UniProtKB-KW"/>
</dbReference>
<dbReference type="EMBL" id="CP000724">
    <property type="protein sequence ID" value="ABR50295.1"/>
    <property type="molecule type" value="Genomic_DNA"/>
</dbReference>
<keyword evidence="2" id="KW-0862">Zinc</keyword>
<dbReference type="GO" id="GO:0046872">
    <property type="term" value="F:metal ion binding"/>
    <property type="evidence" value="ECO:0007669"/>
    <property type="project" value="UniProtKB-KW"/>
</dbReference>
<proteinExistence type="predicted"/>
<keyword evidence="3" id="KW-0378">Hydrolase</keyword>
<feature type="binding site" evidence="2">
    <location>
        <position position="8"/>
    </location>
    <ligand>
        <name>Zn(2+)</name>
        <dbReference type="ChEBI" id="CHEBI:29105"/>
        <label>2</label>
    </ligand>
</feature>
<dbReference type="Gene3D" id="3.40.50.10780">
    <property type="entry name" value="Dipeptide transport protein"/>
    <property type="match status" value="1"/>
</dbReference>
<dbReference type="Pfam" id="PF04951">
    <property type="entry name" value="Peptidase_M55"/>
    <property type="match status" value="1"/>
</dbReference>
<keyword evidence="4" id="KW-1185">Reference proteome</keyword>
<dbReference type="SUPFAM" id="SSF63992">
    <property type="entry name" value="Dipeptide transport protein"/>
    <property type="match status" value="1"/>
</dbReference>
<evidence type="ECO:0000256" key="2">
    <source>
        <dbReference type="PIRSR" id="PIRSR015853-2"/>
    </source>
</evidence>
<evidence type="ECO:0000256" key="1">
    <source>
        <dbReference type="PIRSR" id="PIRSR015853-1"/>
    </source>
</evidence>
<evidence type="ECO:0000313" key="4">
    <source>
        <dbReference type="Proteomes" id="UP000001572"/>
    </source>
</evidence>
<dbReference type="HOGENOM" id="CLU_086038_1_0_9"/>
<keyword evidence="3" id="KW-0031">Aminopeptidase</keyword>
<dbReference type="AlphaFoldDB" id="A6TVS7"/>
<dbReference type="Gene3D" id="3.30.1360.130">
    <property type="entry name" value="Dipeptide transport protein"/>
    <property type="match status" value="1"/>
</dbReference>
<name>A6TVS7_ALKMQ</name>
<dbReference type="OrthoDB" id="9785420at2"/>
<feature type="active site" description="Nucleophile" evidence="1">
    <location>
        <position position="116"/>
    </location>
</feature>
<feature type="binding site" evidence="2">
    <location>
        <position position="135"/>
    </location>
    <ligand>
        <name>Zn(2+)</name>
        <dbReference type="ChEBI" id="CHEBI:29105"/>
        <label>2</label>
    </ligand>
</feature>
<organism evidence="3 4">
    <name type="scientific">Alkaliphilus metalliredigens (strain QYMF)</name>
    <dbReference type="NCBI Taxonomy" id="293826"/>
    <lineage>
        <taxon>Bacteria</taxon>
        <taxon>Bacillati</taxon>
        <taxon>Bacillota</taxon>
        <taxon>Clostridia</taxon>
        <taxon>Peptostreptococcales</taxon>
        <taxon>Natronincolaceae</taxon>
        <taxon>Alkaliphilus</taxon>
    </lineage>
</organism>
<sequence length="273" mass="29990">MKVFISADIEGIWGVVSRDQADPLGKNYERARKLMTEEINWVVEEAFNAGAKEVVINDSHGRMDNLLIEQLYPRAVLISGSPKPLSMMQGIDQSYDAVIFIGYHPRAGTSEGIFDHTYAGSIVASVKINGKEVGECGLNAGLAGYFDVPVVLVSGDDKVVAQSKEEIGTIEGVVVKETMARYAAKNCSLEEVKKRYKEAIQRALGHVDQYPLVEYEGEIELELAFNATIMTEVAMLVPGVKRKGARCITYSSGDYLDLYRLFRALIILAGSTL</sequence>
<gene>
    <name evidence="3" type="ordered locus">Amet_4215</name>
</gene>
<reference evidence="4" key="1">
    <citation type="journal article" date="2016" name="Genome Announc.">
        <title>Complete genome sequence of Alkaliphilus metalliredigens strain QYMF, an alkaliphilic and metal-reducing bacterium isolated from borax-contaminated leachate ponds.</title>
        <authorList>
            <person name="Hwang C."/>
            <person name="Copeland A."/>
            <person name="Lucas S."/>
            <person name="Lapidus A."/>
            <person name="Barry K."/>
            <person name="Detter J.C."/>
            <person name="Glavina Del Rio T."/>
            <person name="Hammon N."/>
            <person name="Israni S."/>
            <person name="Dalin E."/>
            <person name="Tice H."/>
            <person name="Pitluck S."/>
            <person name="Chertkov O."/>
            <person name="Brettin T."/>
            <person name="Bruce D."/>
            <person name="Han C."/>
            <person name="Schmutz J."/>
            <person name="Larimer F."/>
            <person name="Land M.L."/>
            <person name="Hauser L."/>
            <person name="Kyrpides N."/>
            <person name="Mikhailova N."/>
            <person name="Ye Q."/>
            <person name="Zhou J."/>
            <person name="Richardson P."/>
            <person name="Fields M.W."/>
        </authorList>
    </citation>
    <scope>NUCLEOTIDE SEQUENCE [LARGE SCALE GENOMIC DNA]</scope>
    <source>
        <strain evidence="4">QYMF</strain>
    </source>
</reference>
<keyword evidence="2" id="KW-0479">Metal-binding</keyword>
<dbReference type="InterPro" id="IPR027476">
    <property type="entry name" value="DppA_N"/>
</dbReference>
<dbReference type="PIRSF" id="PIRSF015853">
    <property type="entry name" value="Pep_DppA"/>
    <property type="match status" value="1"/>
</dbReference>
<evidence type="ECO:0000313" key="3">
    <source>
        <dbReference type="EMBL" id="ABR50295.1"/>
    </source>
</evidence>
<dbReference type="InterPro" id="IPR036177">
    <property type="entry name" value="Peptidase_M55_sf"/>
</dbReference>
<feature type="binding site" evidence="2">
    <location>
        <position position="8"/>
    </location>
    <ligand>
        <name>Zn(2+)</name>
        <dbReference type="ChEBI" id="CHEBI:29105"/>
        <label>1</label>
    </ligand>
</feature>
<feature type="binding site" evidence="2">
    <location>
        <position position="60"/>
    </location>
    <ligand>
        <name>Zn(2+)</name>
        <dbReference type="ChEBI" id="CHEBI:29105"/>
        <label>2</label>
    </ligand>
</feature>
<dbReference type="eggNOG" id="COG2362">
    <property type="taxonomic scope" value="Bacteria"/>
</dbReference>
<dbReference type="CDD" id="cd08769">
    <property type="entry name" value="DAP_dppA_2"/>
    <property type="match status" value="1"/>
</dbReference>
<feature type="binding site" evidence="2">
    <location>
        <position position="104"/>
    </location>
    <ligand>
        <name>Zn(2+)</name>
        <dbReference type="ChEBI" id="CHEBI:29105"/>
        <label>2</label>
    </ligand>
</feature>
<accession>A6TVS7</accession>
<dbReference type="InterPro" id="IPR007035">
    <property type="entry name" value="Peptidase_M55"/>
</dbReference>
<keyword evidence="3" id="KW-0645">Protease</keyword>
<dbReference type="STRING" id="293826.Amet_4215"/>
<protein>
    <submittedName>
        <fullName evidence="3">Peptidase M55, D-aminopeptidase</fullName>
    </submittedName>
</protein>
<feature type="binding site" evidence="2">
    <location>
        <position position="10"/>
    </location>
    <ligand>
        <name>Zn(2+)</name>
        <dbReference type="ChEBI" id="CHEBI:29105"/>
        <label>1</label>
    </ligand>
</feature>